<proteinExistence type="predicted"/>
<comment type="caution">
    <text evidence="1">The sequence shown here is derived from an EMBL/GenBank/DDBJ whole genome shotgun (WGS) entry which is preliminary data.</text>
</comment>
<keyword evidence="2" id="KW-1185">Reference proteome</keyword>
<organism evidence="1 2">
    <name type="scientific">Nonomuraea longicatena</name>
    <dbReference type="NCBI Taxonomy" id="83682"/>
    <lineage>
        <taxon>Bacteria</taxon>
        <taxon>Bacillati</taxon>
        <taxon>Actinomycetota</taxon>
        <taxon>Actinomycetes</taxon>
        <taxon>Streptosporangiales</taxon>
        <taxon>Streptosporangiaceae</taxon>
        <taxon>Nonomuraea</taxon>
    </lineage>
</organism>
<gene>
    <name evidence="1" type="ORF">GCM10009560_07220</name>
</gene>
<name>A0ABN1NQI5_9ACTN</name>
<accession>A0ABN1NQI5</accession>
<dbReference type="RefSeq" id="WP_343948202.1">
    <property type="nucleotide sequence ID" value="NZ_BAAAHQ010000001.1"/>
</dbReference>
<protein>
    <submittedName>
        <fullName evidence="1">Uncharacterized protein</fullName>
    </submittedName>
</protein>
<reference evidence="1 2" key="1">
    <citation type="journal article" date="2019" name="Int. J. Syst. Evol. Microbiol.">
        <title>The Global Catalogue of Microorganisms (GCM) 10K type strain sequencing project: providing services to taxonomists for standard genome sequencing and annotation.</title>
        <authorList>
            <consortium name="The Broad Institute Genomics Platform"/>
            <consortium name="The Broad Institute Genome Sequencing Center for Infectious Disease"/>
            <person name="Wu L."/>
            <person name="Ma J."/>
        </authorList>
    </citation>
    <scope>NUCLEOTIDE SEQUENCE [LARGE SCALE GENOMIC DNA]</scope>
    <source>
        <strain evidence="1 2">JCM 11136</strain>
    </source>
</reference>
<dbReference type="EMBL" id="BAAAHQ010000001">
    <property type="protein sequence ID" value="GAA0914129.1"/>
    <property type="molecule type" value="Genomic_DNA"/>
</dbReference>
<evidence type="ECO:0000313" key="2">
    <source>
        <dbReference type="Proteomes" id="UP001501578"/>
    </source>
</evidence>
<dbReference type="Proteomes" id="UP001501578">
    <property type="component" value="Unassembled WGS sequence"/>
</dbReference>
<sequence>MRVATAPELPEFDTWHDGAAYCGIHRGTGRFIRAEDAGGFELLAMVERISAAWGA</sequence>
<evidence type="ECO:0000313" key="1">
    <source>
        <dbReference type="EMBL" id="GAA0914129.1"/>
    </source>
</evidence>